<dbReference type="SUPFAM" id="SSF82866">
    <property type="entry name" value="Multidrug efflux transporter AcrB transmembrane domain"/>
    <property type="match status" value="1"/>
</dbReference>
<keyword evidence="1" id="KW-0812">Transmembrane</keyword>
<feature type="non-terminal residue" evidence="2">
    <location>
        <position position="1"/>
    </location>
</feature>
<protein>
    <submittedName>
        <fullName evidence="2">Cobalt-zinc-cadmium resistance protein CzcA Cation efflux system protein CusA</fullName>
    </submittedName>
</protein>
<keyword evidence="1" id="KW-0472">Membrane</keyword>
<dbReference type="AlphaFoldDB" id="A0A3B0WKB3"/>
<evidence type="ECO:0000313" key="2">
    <source>
        <dbReference type="EMBL" id="VAW56305.1"/>
    </source>
</evidence>
<gene>
    <name evidence="2" type="ORF">MNBD_GAMMA07-2332</name>
</gene>
<dbReference type="GO" id="GO:0042910">
    <property type="term" value="F:xenobiotic transmembrane transporter activity"/>
    <property type="evidence" value="ECO:0007669"/>
    <property type="project" value="TreeGrafter"/>
</dbReference>
<reference evidence="2" key="1">
    <citation type="submission" date="2018-06" db="EMBL/GenBank/DDBJ databases">
        <authorList>
            <person name="Zhirakovskaya E."/>
        </authorList>
    </citation>
    <scope>NUCLEOTIDE SEQUENCE</scope>
</reference>
<feature type="transmembrane region" description="Helical" evidence="1">
    <location>
        <begin position="6"/>
        <end position="22"/>
    </location>
</feature>
<feature type="transmembrane region" description="Helical" evidence="1">
    <location>
        <begin position="108"/>
        <end position="128"/>
    </location>
</feature>
<dbReference type="PANTHER" id="PTHR32063">
    <property type="match status" value="1"/>
</dbReference>
<dbReference type="EMBL" id="UOFF01000209">
    <property type="protein sequence ID" value="VAW56305.1"/>
    <property type="molecule type" value="Genomic_DNA"/>
</dbReference>
<dbReference type="InterPro" id="IPR001036">
    <property type="entry name" value="Acrflvin-R"/>
</dbReference>
<keyword evidence="1" id="KW-1133">Transmembrane helix</keyword>
<dbReference type="PANTHER" id="PTHR32063:SF19">
    <property type="entry name" value="CATION EFFLUX SYSTEM PROTEIN CUSA"/>
    <property type="match status" value="1"/>
</dbReference>
<sequence>ARLLWIVPLTLIIMFVLLILAFKSVSISFLVLLSAPFALTGGIILQWFQGHPLTTAVIIGYIAVLAVAIQTGIIMIEFIRESLLRKPDNQTTMDAVIEGSIARLRPKLMTVATTVISLIPIILITGSGMDITLPIASPTVGGMISSTIYVLFLIPCLFAIAQDFKK</sequence>
<feature type="transmembrane region" description="Helical" evidence="1">
    <location>
        <begin position="140"/>
        <end position="161"/>
    </location>
</feature>
<dbReference type="Pfam" id="PF00873">
    <property type="entry name" value="ACR_tran"/>
    <property type="match status" value="1"/>
</dbReference>
<name>A0A3B0WKB3_9ZZZZ</name>
<feature type="transmembrane region" description="Helical" evidence="1">
    <location>
        <begin position="54"/>
        <end position="76"/>
    </location>
</feature>
<accession>A0A3B0WKB3</accession>
<proteinExistence type="predicted"/>
<dbReference type="GO" id="GO:0005886">
    <property type="term" value="C:plasma membrane"/>
    <property type="evidence" value="ECO:0007669"/>
    <property type="project" value="TreeGrafter"/>
</dbReference>
<evidence type="ECO:0000256" key="1">
    <source>
        <dbReference type="SAM" id="Phobius"/>
    </source>
</evidence>
<feature type="transmembrane region" description="Helical" evidence="1">
    <location>
        <begin position="29"/>
        <end position="48"/>
    </location>
</feature>
<organism evidence="2">
    <name type="scientific">hydrothermal vent metagenome</name>
    <dbReference type="NCBI Taxonomy" id="652676"/>
    <lineage>
        <taxon>unclassified sequences</taxon>
        <taxon>metagenomes</taxon>
        <taxon>ecological metagenomes</taxon>
    </lineage>
</organism>
<dbReference type="Gene3D" id="1.20.1640.10">
    <property type="entry name" value="Multidrug efflux transporter AcrB transmembrane domain"/>
    <property type="match status" value="1"/>
</dbReference>